<feature type="region of interest" description="Disordered" evidence="1">
    <location>
        <begin position="874"/>
        <end position="900"/>
    </location>
</feature>
<feature type="region of interest" description="Disordered" evidence="1">
    <location>
        <begin position="914"/>
        <end position="1005"/>
    </location>
</feature>
<protein>
    <submittedName>
        <fullName evidence="2">Uncharacterized protein</fullName>
    </submittedName>
</protein>
<feature type="region of interest" description="Disordered" evidence="1">
    <location>
        <begin position="331"/>
        <end position="492"/>
    </location>
</feature>
<feature type="compositionally biased region" description="Polar residues" evidence="1">
    <location>
        <begin position="88"/>
        <end position="112"/>
    </location>
</feature>
<comment type="caution">
    <text evidence="2">The sequence shown here is derived from an EMBL/GenBank/DDBJ whole genome shotgun (WGS) entry which is preliminary data.</text>
</comment>
<dbReference type="Proteomes" id="UP000703661">
    <property type="component" value="Unassembled WGS sequence"/>
</dbReference>
<feature type="region of interest" description="Disordered" evidence="1">
    <location>
        <begin position="212"/>
        <end position="243"/>
    </location>
</feature>
<feature type="compositionally biased region" description="Low complexity" evidence="1">
    <location>
        <begin position="232"/>
        <end position="243"/>
    </location>
</feature>
<name>A0A9P6MXU4_9FUNG</name>
<evidence type="ECO:0000313" key="2">
    <source>
        <dbReference type="EMBL" id="KAG0017895.1"/>
    </source>
</evidence>
<proteinExistence type="predicted"/>
<feature type="compositionally biased region" description="Polar residues" evidence="1">
    <location>
        <begin position="925"/>
        <end position="934"/>
    </location>
</feature>
<feature type="compositionally biased region" description="Polar residues" evidence="1">
    <location>
        <begin position="574"/>
        <end position="588"/>
    </location>
</feature>
<accession>A0A9P6MXU4</accession>
<feature type="compositionally biased region" description="Polar residues" evidence="1">
    <location>
        <begin position="339"/>
        <end position="352"/>
    </location>
</feature>
<feature type="compositionally biased region" description="Low complexity" evidence="1">
    <location>
        <begin position="442"/>
        <end position="457"/>
    </location>
</feature>
<dbReference type="EMBL" id="JAAAID010000406">
    <property type="protein sequence ID" value="KAG0017895.1"/>
    <property type="molecule type" value="Genomic_DNA"/>
</dbReference>
<feature type="compositionally biased region" description="Low complexity" evidence="1">
    <location>
        <begin position="940"/>
        <end position="953"/>
    </location>
</feature>
<evidence type="ECO:0000313" key="3">
    <source>
        <dbReference type="Proteomes" id="UP000703661"/>
    </source>
</evidence>
<dbReference type="AlphaFoldDB" id="A0A9P6MXU4"/>
<feature type="compositionally biased region" description="Low complexity" evidence="1">
    <location>
        <begin position="68"/>
        <end position="83"/>
    </location>
</feature>
<feature type="compositionally biased region" description="Polar residues" evidence="1">
    <location>
        <begin position="611"/>
        <end position="627"/>
    </location>
</feature>
<sequence length="1028" mass="110633">MAVIMSQDVIRPDEIKTDILVSSESLIPTPCVSIDSHHYNTTAITPSTPKYHKATPPAIQTISPTQFSTSASSNGSSSNSAMSHIRRWTSSLSSSKKYEQESPSSTRPNTKGSAKRRTIGPISAPQPLTTPAPYACTPLPYFDSPASSVSVTSPLNMEASPRSPTKPATSCPELPTGARSSEFSVANTNTITYSTLGKNYRTSWKDRLFHPTGKKQDRCVSTSSNEDDDYDWSSQDCDVNSSNNLNATAASQTANRPKIRISAPLTQPILPDNQKTIPIISAPLMSPTDKLNGSDVFDPFKIVPKKKSDESRERSILDTLITRDAPDSEETMCVLSQEEPGSQSVLISNPSEKVNEDSDSIKPQSLTKVDQCSPSDNKDEALMDFASSKELGSNSTMPPPHSDRHKLGCDADEPYPLSAGEDTPKLRSSLRGGFNHQRRASDASSTCSTSSESSTESADSDSSESSESSQLSPISGASFFSSQPNIVSDPPKEPMLIKPIAIKIPANIPGRHCDEINDFYIAMWTAQFPVRWDIMNPMLLTQRQQSLQNQDQGQEPSKSSGASSAKELKPKRSFVSSLQSRIQSNKAQGGSNEINNGGGSPILEDSAAASARSTFCSPQATGTSSKQFEPIKPAPTVIIPKRTTGRKGLLHQQQQQLQAQLRQRPASQSELLVSPFSSNPMGQFEDQSLLNTEQGQILMHAQLLGARPRFATSTYTTVLNDQSELITKPLVAPSITEAKPPSNGPWPHTTMSPASAQSYGANSMQMSHYEQSSAMTLSEKSVGVNSAPAGLLTPPQSQLFRPSFAVPNSTGSLPSPPLGSIQIPVPYLFTSSPAPQMISYLPANTARVPSPSFSTSITSPSVHVQHPHHTFGYVGNHGQHNYRTNSGSRPSFNSSRQHPLQLKNSVKNTKAVAQYGLPSPPLSPTMDSQTSTGASGMADSVKAASVRASSVPSPRGPQASGGSIGGHTWVTRSVNEIRTRQSLDGTRNPSQKQQNQVKKKNGVTMEEEDVPLALVQRRISSEMLRSTV</sequence>
<feature type="region of interest" description="Disordered" evidence="1">
    <location>
        <begin position="543"/>
        <end position="629"/>
    </location>
</feature>
<feature type="compositionally biased region" description="Polar residues" evidence="1">
    <location>
        <begin position="878"/>
        <end position="900"/>
    </location>
</feature>
<feature type="region of interest" description="Disordered" evidence="1">
    <location>
        <begin position="147"/>
        <end position="182"/>
    </location>
</feature>
<gene>
    <name evidence="2" type="ORF">BGZ80_007801</name>
</gene>
<reference evidence="2" key="1">
    <citation type="journal article" date="2020" name="Fungal Divers.">
        <title>Resolving the Mortierellaceae phylogeny through synthesis of multi-gene phylogenetics and phylogenomics.</title>
        <authorList>
            <person name="Vandepol N."/>
            <person name="Liber J."/>
            <person name="Desiro A."/>
            <person name="Na H."/>
            <person name="Kennedy M."/>
            <person name="Barry K."/>
            <person name="Grigoriev I.V."/>
            <person name="Miller A.N."/>
            <person name="O'Donnell K."/>
            <person name="Stajich J.E."/>
            <person name="Bonito G."/>
        </authorList>
    </citation>
    <scope>NUCLEOTIDE SEQUENCE</scope>
    <source>
        <strain evidence="2">NRRL 2769</strain>
    </source>
</reference>
<organism evidence="2 3">
    <name type="scientific">Entomortierella chlamydospora</name>
    <dbReference type="NCBI Taxonomy" id="101097"/>
    <lineage>
        <taxon>Eukaryota</taxon>
        <taxon>Fungi</taxon>
        <taxon>Fungi incertae sedis</taxon>
        <taxon>Mucoromycota</taxon>
        <taxon>Mortierellomycotina</taxon>
        <taxon>Mortierellomycetes</taxon>
        <taxon>Mortierellales</taxon>
        <taxon>Mortierellaceae</taxon>
        <taxon>Entomortierella</taxon>
    </lineage>
</organism>
<evidence type="ECO:0000256" key="1">
    <source>
        <dbReference type="SAM" id="MobiDB-lite"/>
    </source>
</evidence>
<feature type="compositionally biased region" description="Polar residues" evidence="1">
    <location>
        <begin position="543"/>
        <end position="563"/>
    </location>
</feature>
<feature type="compositionally biased region" description="Polar residues" evidence="1">
    <location>
        <begin position="361"/>
        <end position="375"/>
    </location>
</feature>
<feature type="compositionally biased region" description="Polar residues" evidence="1">
    <location>
        <begin position="470"/>
        <end position="486"/>
    </location>
</feature>
<keyword evidence="3" id="KW-1185">Reference proteome</keyword>
<feature type="region of interest" description="Disordered" evidence="1">
    <location>
        <begin position="65"/>
        <end position="130"/>
    </location>
</feature>